<organism evidence="1 2">
    <name type="scientific">Gluconacetobacter aggeris</name>
    <dbReference type="NCBI Taxonomy" id="1286186"/>
    <lineage>
        <taxon>Bacteria</taxon>
        <taxon>Pseudomonadati</taxon>
        <taxon>Pseudomonadota</taxon>
        <taxon>Alphaproteobacteria</taxon>
        <taxon>Acetobacterales</taxon>
        <taxon>Acetobacteraceae</taxon>
        <taxon>Gluconacetobacter</taxon>
    </lineage>
</organism>
<dbReference type="Proteomes" id="UP000559860">
    <property type="component" value="Unassembled WGS sequence"/>
</dbReference>
<sequence length="193" mass="22158">MQTALAIQFSDIILQNPFIRDLSYIWEQMELDNCWLVAGCLAQTIWNNHFGLPVNHGISDLDIVYFDADDTSALSEKRNAERIRTMLSHIPVWIDVKNEARVHLWYKEKFGYPISPYRSVEDAIDTFPTTATAIGIKPGKHGSEVYAPFGLSDLINGIVRPNKRQITADIYEAKVEKWLKHWPCLTIIPWNAE</sequence>
<dbReference type="PANTHER" id="PTHR39166">
    <property type="entry name" value="BLL1166 PROTEIN"/>
    <property type="match status" value="1"/>
</dbReference>
<dbReference type="RefSeq" id="WP_182985123.1">
    <property type="nucleotide sequence ID" value="NZ_JABEQD010000002.1"/>
</dbReference>
<dbReference type="AlphaFoldDB" id="A0A7W4NXG4"/>
<gene>
    <name evidence="1" type="ORF">HLH36_03735</name>
</gene>
<accession>A0A7W4NXG4</accession>
<dbReference type="EMBL" id="JABEQD010000002">
    <property type="protein sequence ID" value="MBB2167473.1"/>
    <property type="molecule type" value="Genomic_DNA"/>
</dbReference>
<dbReference type="PANTHER" id="PTHR39166:SF1">
    <property type="entry name" value="BLL1166 PROTEIN"/>
    <property type="match status" value="1"/>
</dbReference>
<dbReference type="InterPro" id="IPR009267">
    <property type="entry name" value="NTP_transf_6"/>
</dbReference>
<keyword evidence="2" id="KW-1185">Reference proteome</keyword>
<dbReference type="Pfam" id="PF06042">
    <property type="entry name" value="NTP_transf_6"/>
    <property type="match status" value="1"/>
</dbReference>
<reference evidence="1 2" key="1">
    <citation type="submission" date="2020-04" db="EMBL/GenBank/DDBJ databases">
        <title>Description of novel Gluconacetobacter.</title>
        <authorList>
            <person name="Sombolestani A."/>
        </authorList>
    </citation>
    <scope>NUCLEOTIDE SEQUENCE [LARGE SCALE GENOMIC DNA]</scope>
    <source>
        <strain evidence="1 2">LMG 27801</strain>
    </source>
</reference>
<evidence type="ECO:0000313" key="2">
    <source>
        <dbReference type="Proteomes" id="UP000559860"/>
    </source>
</evidence>
<dbReference type="GO" id="GO:0016740">
    <property type="term" value="F:transferase activity"/>
    <property type="evidence" value="ECO:0007669"/>
    <property type="project" value="UniProtKB-KW"/>
</dbReference>
<protein>
    <submittedName>
        <fullName evidence="1">Nucleotidyltransferase family protein</fullName>
    </submittedName>
</protein>
<evidence type="ECO:0000313" key="1">
    <source>
        <dbReference type="EMBL" id="MBB2167473.1"/>
    </source>
</evidence>
<name>A0A7W4NXG4_9PROT</name>
<keyword evidence="1" id="KW-0808">Transferase</keyword>
<proteinExistence type="predicted"/>
<comment type="caution">
    <text evidence="1">The sequence shown here is derived from an EMBL/GenBank/DDBJ whole genome shotgun (WGS) entry which is preliminary data.</text>
</comment>